<evidence type="ECO:0000313" key="2">
    <source>
        <dbReference type="EMBL" id="KAA6378216.1"/>
    </source>
</evidence>
<organism evidence="2 3">
    <name type="scientific">Streblomastix strix</name>
    <dbReference type="NCBI Taxonomy" id="222440"/>
    <lineage>
        <taxon>Eukaryota</taxon>
        <taxon>Metamonada</taxon>
        <taxon>Preaxostyla</taxon>
        <taxon>Oxymonadida</taxon>
        <taxon>Streblomastigidae</taxon>
        <taxon>Streblomastix</taxon>
    </lineage>
</organism>
<reference evidence="2 3" key="1">
    <citation type="submission" date="2019-03" db="EMBL/GenBank/DDBJ databases">
        <title>Single cell metagenomics reveals metabolic interactions within the superorganism composed of flagellate Streblomastix strix and complex community of Bacteroidetes bacteria on its surface.</title>
        <authorList>
            <person name="Treitli S.C."/>
            <person name="Kolisko M."/>
            <person name="Husnik F."/>
            <person name="Keeling P."/>
            <person name="Hampl V."/>
        </authorList>
    </citation>
    <scope>NUCLEOTIDE SEQUENCE [LARGE SCALE GENOMIC DNA]</scope>
    <source>
        <strain evidence="2">ST1C</strain>
    </source>
</reference>
<feature type="region of interest" description="Disordered" evidence="1">
    <location>
        <begin position="230"/>
        <end position="280"/>
    </location>
</feature>
<dbReference type="Proteomes" id="UP000324800">
    <property type="component" value="Unassembled WGS sequence"/>
</dbReference>
<name>A0A5J4V5M5_9EUKA</name>
<sequence length="353" mass="40176">MRILEEIFIPSPPFIIKRESSQDADTALKQQRRSNEQKDLLKALDDNKEMKNELISHISNTSRLPNIQQSPNIGVIVHRHRVASLLEMILFFIARNSDIPAPFILRILLPDFNNRVMSVFRNPQMANQSYIENNIPLLQHVSIEDDNDRTNQYRLAQINEIVGIIRNSQDSLSLASSQIGYQQVTLFFSAFLFHSLIKQPELIVDQFRNARGIDSNEFAGYYQISHISKPQSKSSASSPSIQSTSLSQSNSKVKIQFPPPPPPKNMNQSQQQSPSSINVNLNAGNQNIEQVKDYANHLLGKLDRGKILTNKHLSWIFKLCPDKVTEFNHKNQNEKIIFLGGILNAIIQEAEKQ</sequence>
<evidence type="ECO:0000256" key="1">
    <source>
        <dbReference type="SAM" id="MobiDB-lite"/>
    </source>
</evidence>
<feature type="compositionally biased region" description="Low complexity" evidence="1">
    <location>
        <begin position="230"/>
        <end position="252"/>
    </location>
</feature>
<accession>A0A5J4V5M5</accession>
<evidence type="ECO:0000313" key="3">
    <source>
        <dbReference type="Proteomes" id="UP000324800"/>
    </source>
</evidence>
<proteinExistence type="predicted"/>
<dbReference type="EMBL" id="SNRW01009296">
    <property type="protein sequence ID" value="KAA6378216.1"/>
    <property type="molecule type" value="Genomic_DNA"/>
</dbReference>
<comment type="caution">
    <text evidence="2">The sequence shown here is derived from an EMBL/GenBank/DDBJ whole genome shotgun (WGS) entry which is preliminary data.</text>
</comment>
<feature type="compositionally biased region" description="Low complexity" evidence="1">
    <location>
        <begin position="265"/>
        <end position="280"/>
    </location>
</feature>
<gene>
    <name evidence="2" type="ORF">EZS28_026257</name>
</gene>
<dbReference type="AlphaFoldDB" id="A0A5J4V5M5"/>
<protein>
    <submittedName>
        <fullName evidence="2">Uncharacterized protein</fullName>
    </submittedName>
</protein>